<feature type="compositionally biased region" description="Polar residues" evidence="1">
    <location>
        <begin position="70"/>
        <end position="90"/>
    </location>
</feature>
<dbReference type="InterPro" id="IPR008906">
    <property type="entry name" value="HATC_C_dom"/>
</dbReference>
<evidence type="ECO:0000313" key="3">
    <source>
        <dbReference type="Ensembl" id="ENSCCRP00020001626.1"/>
    </source>
</evidence>
<accession>A0A8C2BYU2</accession>
<reference evidence="3" key="1">
    <citation type="submission" date="2025-08" db="UniProtKB">
        <authorList>
            <consortium name="Ensembl"/>
        </authorList>
    </citation>
    <scope>IDENTIFICATION</scope>
</reference>
<dbReference type="InterPro" id="IPR012337">
    <property type="entry name" value="RNaseH-like_sf"/>
</dbReference>
<protein>
    <recommendedName>
        <fullName evidence="2">HAT C-terminal dimerisation domain-containing protein</fullName>
    </recommendedName>
</protein>
<dbReference type="Proteomes" id="UP000694701">
    <property type="component" value="Unplaced"/>
</dbReference>
<evidence type="ECO:0000313" key="4">
    <source>
        <dbReference type="Proteomes" id="UP000694701"/>
    </source>
</evidence>
<feature type="region of interest" description="Disordered" evidence="1">
    <location>
        <begin position="53"/>
        <end position="90"/>
    </location>
</feature>
<feature type="compositionally biased region" description="Basic and acidic residues" evidence="1">
    <location>
        <begin position="53"/>
        <end position="66"/>
    </location>
</feature>
<organism evidence="3 4">
    <name type="scientific">Cyprinus carpio</name>
    <name type="common">Common carp</name>
    <dbReference type="NCBI Taxonomy" id="7962"/>
    <lineage>
        <taxon>Eukaryota</taxon>
        <taxon>Metazoa</taxon>
        <taxon>Chordata</taxon>
        <taxon>Craniata</taxon>
        <taxon>Vertebrata</taxon>
        <taxon>Euteleostomi</taxon>
        <taxon>Actinopterygii</taxon>
        <taxon>Neopterygii</taxon>
        <taxon>Teleostei</taxon>
        <taxon>Ostariophysi</taxon>
        <taxon>Cypriniformes</taxon>
        <taxon>Cyprinidae</taxon>
        <taxon>Cyprininae</taxon>
        <taxon>Cyprinus</taxon>
    </lineage>
</organism>
<feature type="domain" description="HAT C-terminal dimerisation" evidence="2">
    <location>
        <begin position="539"/>
        <end position="590"/>
    </location>
</feature>
<dbReference type="AlphaFoldDB" id="A0A8C2BYU2"/>
<dbReference type="PANTHER" id="PTHR37162:SF1">
    <property type="entry name" value="BED-TYPE DOMAIN-CONTAINING PROTEIN"/>
    <property type="match status" value="1"/>
</dbReference>
<dbReference type="Pfam" id="PF05699">
    <property type="entry name" value="Dimer_Tnp_hAT"/>
    <property type="match status" value="1"/>
</dbReference>
<sequence length="638" mass="72439">MDLSGAPEKKKRLCSYNKEWEKKYTWLKPVTGDPKKGDCTVCHRCFTITHGGEGDVRRHGDGESHKRNAQQRNANASMTSFFSPPKDGNQNKITAAEVTSVYHNVQHGLSYRSGDCTTKLAPVIFPDSEIAKKLACGRTKSASIVTGVLAPASLETCLKQLNTPMIADRPDSLPHFSIASDASNHGTTKLFPLALRYYTPDLGVQNKLLDFYDDCNENSDAIFNQVVSRLEERNLGLERISAYSADNASVNYGVHNSVYKKLTDKNASVIKANCVAHILHNCGRYAGDKLRIDIENIVTKVCNHFSSSAKRVQELKEVFEFVDEEYTALYKNVPTRWLSLWPAVKRLHDSWPAVKSYFLSLGEERCPSALWKLLANCEDGEDVPCELQAYLLFLQNSLKVFFDAVLKVEGDETTVCELFELMTNLKLKLEQRKNDRFFGFETSTLLQQFPTAQVAVIEQDFLMFYERALAYLHKWFDFTDGNYLKHISCLAIKREFSFQDLRGAAEALKMSFKLDMNQLYDQFCVLMPHVKEIATTTNPVASKWTVLLKHVRAPNITALVSLALSIPVTNAFVERVFSLMTAAWTVTRNRATVDLIKSELLVKVNYSYTCQEFYRHIMNEKALLEAARSDKKYKFKMH</sequence>
<name>A0A8C2BYU2_CYPCA</name>
<dbReference type="GO" id="GO:0046983">
    <property type="term" value="F:protein dimerization activity"/>
    <property type="evidence" value="ECO:0007669"/>
    <property type="project" value="InterPro"/>
</dbReference>
<evidence type="ECO:0000259" key="2">
    <source>
        <dbReference type="Pfam" id="PF05699"/>
    </source>
</evidence>
<proteinExistence type="predicted"/>
<dbReference type="PANTHER" id="PTHR37162">
    <property type="entry name" value="HAT FAMILY DIMERISATION DOMAINCONTAINING PROTEIN-RELATED"/>
    <property type="match status" value="1"/>
</dbReference>
<dbReference type="Ensembl" id="ENSCCRT00020001926.1">
    <property type="protein sequence ID" value="ENSCCRP00020001626.1"/>
    <property type="gene ID" value="ENSCCRG00020000982.1"/>
</dbReference>
<evidence type="ECO:0000256" key="1">
    <source>
        <dbReference type="SAM" id="MobiDB-lite"/>
    </source>
</evidence>
<dbReference type="SUPFAM" id="SSF53098">
    <property type="entry name" value="Ribonuclease H-like"/>
    <property type="match status" value="1"/>
</dbReference>